<name>A0A3E5B9L9_9BACE</name>
<comment type="caution">
    <text evidence="1">The sequence shown here is derived from an EMBL/GenBank/DDBJ whole genome shotgun (WGS) entry which is preliminary data.</text>
</comment>
<accession>A0A3E5B9L9</accession>
<dbReference type="AlphaFoldDB" id="A0A3E5B9L9"/>
<sequence length="633" mass="72571">MKRIITLFIFVLLVKNIAFCQNNEIEYYEYEVYTYDSIGTPILIEDPEYKVIATEDESTYGIKNRNGEIVIALGKYQSLSQVDRGMIIAQKDGKAGIIDITERTLVPFIYDNMRSFSCCPDLAPVIKNGKQGFINRKGDIIIPLEYDAGPDLHLAYFYKPGLAILMKNGKYGVIDSCNNAIIPFKYSKIEWFSNQDCFIITNEKKWACFSFEGKPLSDFSDYIIISQSESSALPANNRLNVPIPITTSKHQKEYAYIDKSQHIIVPFGVYDYIEPFGLGRKAIVANKGRYGIIDEHGKLVLPLTYDLIERPSRYSDYANIFVATKGNKITILNEHANAIPTEGIVSYRYGNADLLVSDIHNKKGRVNYNGQLTIPFEYDTLFHFNDTTIIATKGNRYGLISRENQIIKPFEYRKIYQLTSDLVFINREGKAGIYDEEGKIKIPFEYDAIYDTFYNDFDPLKTKYIVIKEGKVGTIDIHNNIVIPIIYDGLSGWVEYGPDAHFVKNKGKYGLISHEGKIIIPIEYDYVDIPLAGVIRVRRNGKYGVISWKNEEILPCIYDNLIDDIPYSDLEEQEGKLAVLQNEIWSYYDLKGNLIRKNISIKEIMENYGNRFAWGEPSNEKDDFDIHQANKNH</sequence>
<dbReference type="EMBL" id="QSUL01000009">
    <property type="protein sequence ID" value="RGN34278.1"/>
    <property type="molecule type" value="Genomic_DNA"/>
</dbReference>
<evidence type="ECO:0000313" key="2">
    <source>
        <dbReference type="Proteomes" id="UP000260983"/>
    </source>
</evidence>
<dbReference type="Pfam" id="PF14903">
    <property type="entry name" value="WG_beta_rep"/>
    <property type="match status" value="8"/>
</dbReference>
<proteinExistence type="predicted"/>
<gene>
    <name evidence="1" type="ORF">DXB65_14415</name>
</gene>
<dbReference type="RefSeq" id="WP_117724652.1">
    <property type="nucleotide sequence ID" value="NZ_QSUL01000009.1"/>
</dbReference>
<organism evidence="1 2">
    <name type="scientific">Bacteroides oleiciplenus</name>
    <dbReference type="NCBI Taxonomy" id="626931"/>
    <lineage>
        <taxon>Bacteria</taxon>
        <taxon>Pseudomonadati</taxon>
        <taxon>Bacteroidota</taxon>
        <taxon>Bacteroidia</taxon>
        <taxon>Bacteroidales</taxon>
        <taxon>Bacteroidaceae</taxon>
        <taxon>Bacteroides</taxon>
    </lineage>
</organism>
<reference evidence="1 2" key="1">
    <citation type="submission" date="2018-08" db="EMBL/GenBank/DDBJ databases">
        <title>A genome reference for cultivated species of the human gut microbiota.</title>
        <authorList>
            <person name="Zou Y."/>
            <person name="Xue W."/>
            <person name="Luo G."/>
        </authorList>
    </citation>
    <scope>NUCLEOTIDE SEQUENCE [LARGE SCALE GENOMIC DNA]</scope>
    <source>
        <strain evidence="1 2">OM05-15BH</strain>
    </source>
</reference>
<dbReference type="InterPro" id="IPR032774">
    <property type="entry name" value="WG_beta_rep"/>
</dbReference>
<dbReference type="Proteomes" id="UP000260983">
    <property type="component" value="Unassembled WGS sequence"/>
</dbReference>
<dbReference type="PANTHER" id="PTHR37841">
    <property type="entry name" value="GLR2918 PROTEIN"/>
    <property type="match status" value="1"/>
</dbReference>
<dbReference type="PANTHER" id="PTHR37841:SF1">
    <property type="entry name" value="DUF3298 DOMAIN-CONTAINING PROTEIN"/>
    <property type="match status" value="1"/>
</dbReference>
<evidence type="ECO:0000313" key="1">
    <source>
        <dbReference type="EMBL" id="RGN34278.1"/>
    </source>
</evidence>
<protein>
    <submittedName>
        <fullName evidence="1">WG repeat-containing protein</fullName>
    </submittedName>
</protein>